<dbReference type="Gene3D" id="3.40.309.10">
    <property type="entry name" value="Aldehyde Dehydrogenase, Chain A, domain 2"/>
    <property type="match status" value="1"/>
</dbReference>
<dbReference type="PANTHER" id="PTHR11699">
    <property type="entry name" value="ALDEHYDE DEHYDROGENASE-RELATED"/>
    <property type="match status" value="1"/>
</dbReference>
<dbReference type="Proteomes" id="UP000758603">
    <property type="component" value="Unassembled WGS sequence"/>
</dbReference>
<feature type="domain" description="Aldehyde dehydrogenase" evidence="5">
    <location>
        <begin position="23"/>
        <end position="470"/>
    </location>
</feature>
<comment type="catalytic activity">
    <reaction evidence="4">
        <text>an aldehyde + NAD(+) + H2O = a carboxylate + NADH + 2 H(+)</text>
        <dbReference type="Rhea" id="RHEA:16185"/>
        <dbReference type="ChEBI" id="CHEBI:15377"/>
        <dbReference type="ChEBI" id="CHEBI:15378"/>
        <dbReference type="ChEBI" id="CHEBI:17478"/>
        <dbReference type="ChEBI" id="CHEBI:29067"/>
        <dbReference type="ChEBI" id="CHEBI:57540"/>
        <dbReference type="ChEBI" id="CHEBI:57945"/>
        <dbReference type="EC" id="1.2.1.3"/>
    </reaction>
</comment>
<evidence type="ECO:0000256" key="3">
    <source>
        <dbReference type="ARBA" id="ARBA00024226"/>
    </source>
</evidence>
<dbReference type="SUPFAM" id="SSF53720">
    <property type="entry name" value="ALDH-like"/>
    <property type="match status" value="1"/>
</dbReference>
<dbReference type="Pfam" id="PF00171">
    <property type="entry name" value="Aldedh"/>
    <property type="match status" value="1"/>
</dbReference>
<comment type="similarity">
    <text evidence="1">Belongs to the aldehyde dehydrogenase family.</text>
</comment>
<keyword evidence="7" id="KW-1185">Reference proteome</keyword>
<dbReference type="GeneID" id="70124267"/>
<protein>
    <recommendedName>
        <fullName evidence="3">aldehyde dehydrogenase (NAD(+))</fullName>
        <ecNumber evidence="3">1.2.1.3</ecNumber>
    </recommendedName>
</protein>
<proteinExistence type="inferred from homology"/>
<evidence type="ECO:0000313" key="6">
    <source>
        <dbReference type="EMBL" id="KAH6657644.1"/>
    </source>
</evidence>
<dbReference type="FunFam" id="3.40.605.10:FF:000007">
    <property type="entry name" value="NAD/NADP-dependent betaine aldehyde dehydrogenase"/>
    <property type="match status" value="1"/>
</dbReference>
<dbReference type="GO" id="GO:0004029">
    <property type="term" value="F:aldehyde dehydrogenase (NAD+) activity"/>
    <property type="evidence" value="ECO:0007669"/>
    <property type="project" value="UniProtKB-EC"/>
</dbReference>
<dbReference type="PROSITE" id="PS00070">
    <property type="entry name" value="ALDEHYDE_DEHYDR_CYS"/>
    <property type="match status" value="1"/>
</dbReference>
<dbReference type="Gene3D" id="3.40.605.10">
    <property type="entry name" value="Aldehyde Dehydrogenase, Chain A, domain 1"/>
    <property type="match status" value="1"/>
</dbReference>
<reference evidence="6" key="1">
    <citation type="journal article" date="2021" name="Nat. Commun.">
        <title>Genetic determinants of endophytism in the Arabidopsis root mycobiome.</title>
        <authorList>
            <person name="Mesny F."/>
            <person name="Miyauchi S."/>
            <person name="Thiergart T."/>
            <person name="Pickel B."/>
            <person name="Atanasova L."/>
            <person name="Karlsson M."/>
            <person name="Huettel B."/>
            <person name="Barry K.W."/>
            <person name="Haridas S."/>
            <person name="Chen C."/>
            <person name="Bauer D."/>
            <person name="Andreopoulos W."/>
            <person name="Pangilinan J."/>
            <person name="LaButti K."/>
            <person name="Riley R."/>
            <person name="Lipzen A."/>
            <person name="Clum A."/>
            <person name="Drula E."/>
            <person name="Henrissat B."/>
            <person name="Kohler A."/>
            <person name="Grigoriev I.V."/>
            <person name="Martin F.M."/>
            <person name="Hacquard S."/>
        </authorList>
    </citation>
    <scope>NUCLEOTIDE SEQUENCE</scope>
    <source>
        <strain evidence="6">MPI-SDFR-AT-0073</strain>
    </source>
</reference>
<dbReference type="OrthoDB" id="310895at2759"/>
<organism evidence="6 7">
    <name type="scientific">Truncatella angustata</name>
    <dbReference type="NCBI Taxonomy" id="152316"/>
    <lineage>
        <taxon>Eukaryota</taxon>
        <taxon>Fungi</taxon>
        <taxon>Dikarya</taxon>
        <taxon>Ascomycota</taxon>
        <taxon>Pezizomycotina</taxon>
        <taxon>Sordariomycetes</taxon>
        <taxon>Xylariomycetidae</taxon>
        <taxon>Amphisphaeriales</taxon>
        <taxon>Sporocadaceae</taxon>
        <taxon>Truncatella</taxon>
    </lineage>
</organism>
<dbReference type="InterPro" id="IPR016163">
    <property type="entry name" value="Ald_DH_C"/>
</dbReference>
<dbReference type="EMBL" id="JAGPXC010000002">
    <property type="protein sequence ID" value="KAH6657644.1"/>
    <property type="molecule type" value="Genomic_DNA"/>
</dbReference>
<sequence>MTKDHSEFEFFNVIGGQPRRAKEYHRVTDPRTEQELWKSPVATSQDLDDAVAAGLEAFKSFKWSTTAERRELLLAVRQSMLDNVDVLTTILAKETGKSKLMAQIEVERGAAHFEYYADVQLEDELQYEDDTMKIIATHAPYGVIGAISPWNFPLILSAVKIASALATGNCVIIKPSPFTPYTILKACELAQSVVPPGVYQALGGDADIGEAMTLHPGIPHISFTGTIGVGKKIAAICAQTLKKTILELAGNNASIILEDADLADAVPKVAVGSLFHAGQMCVAAKRIYVHDKIYDQFLELLAKEVEKYGETDDSSTPSIYSPLSNRVNYERCLSILEDCKKNEYKIITGGATTGGKGFWIPPTIVANPPEDSLLVSEEQFGPLIPVMSWSEEADVIKRANIDNAGLGASIYSTNINRAQELARKLESGTVWINMAERPHHAGWFAGQKLSGLGGEMGKQGLLSYCHTQSIQIAK</sequence>
<keyword evidence="2" id="KW-0560">Oxidoreductase</keyword>
<gene>
    <name evidence="6" type="ORF">BKA67DRAFT_194112</name>
</gene>
<accession>A0A9P8USQ0</accession>
<dbReference type="EC" id="1.2.1.3" evidence="3"/>
<comment type="caution">
    <text evidence="6">The sequence shown here is derived from an EMBL/GenBank/DDBJ whole genome shotgun (WGS) entry which is preliminary data.</text>
</comment>
<evidence type="ECO:0000256" key="2">
    <source>
        <dbReference type="ARBA" id="ARBA00023002"/>
    </source>
</evidence>
<dbReference type="AlphaFoldDB" id="A0A9P8USQ0"/>
<dbReference type="InterPro" id="IPR016162">
    <property type="entry name" value="Ald_DH_N"/>
</dbReference>
<evidence type="ECO:0000313" key="7">
    <source>
        <dbReference type="Proteomes" id="UP000758603"/>
    </source>
</evidence>
<evidence type="ECO:0000259" key="5">
    <source>
        <dbReference type="Pfam" id="PF00171"/>
    </source>
</evidence>
<dbReference type="RefSeq" id="XP_045961878.1">
    <property type="nucleotide sequence ID" value="XM_046095374.1"/>
</dbReference>
<dbReference type="InterPro" id="IPR016161">
    <property type="entry name" value="Ald_DH/histidinol_DH"/>
</dbReference>
<name>A0A9P8USQ0_9PEZI</name>
<dbReference type="InterPro" id="IPR015590">
    <property type="entry name" value="Aldehyde_DH_dom"/>
</dbReference>
<evidence type="ECO:0000256" key="1">
    <source>
        <dbReference type="ARBA" id="ARBA00009986"/>
    </source>
</evidence>
<evidence type="ECO:0000256" key="4">
    <source>
        <dbReference type="ARBA" id="ARBA00049194"/>
    </source>
</evidence>
<dbReference type="InterPro" id="IPR016160">
    <property type="entry name" value="Ald_DH_CS_CYS"/>
</dbReference>